<dbReference type="Proteomes" id="UP001140949">
    <property type="component" value="Unassembled WGS sequence"/>
</dbReference>
<proteinExistence type="predicted"/>
<evidence type="ECO:0000313" key="1">
    <source>
        <dbReference type="EMBL" id="KAJ6800152.1"/>
    </source>
</evidence>
<dbReference type="PANTHER" id="PTHR36000:SF3">
    <property type="entry name" value="EMBRYO DEFECTIVE 1273"/>
    <property type="match status" value="1"/>
</dbReference>
<gene>
    <name evidence="1" type="ORF">M6B38_205070</name>
</gene>
<reference evidence="1" key="1">
    <citation type="journal article" date="2023" name="GigaByte">
        <title>Genome assembly of the bearded iris, Iris pallida Lam.</title>
        <authorList>
            <person name="Bruccoleri R.E."/>
            <person name="Oakeley E.J."/>
            <person name="Faust A.M.E."/>
            <person name="Altorfer M."/>
            <person name="Dessus-Babus S."/>
            <person name="Burckhardt D."/>
            <person name="Oertli M."/>
            <person name="Naumann U."/>
            <person name="Petersen F."/>
            <person name="Wong J."/>
        </authorList>
    </citation>
    <scope>NUCLEOTIDE SEQUENCE</scope>
    <source>
        <strain evidence="1">GSM-AAB239-AS_SAM_17_03QT</strain>
    </source>
</reference>
<evidence type="ECO:0000313" key="2">
    <source>
        <dbReference type="Proteomes" id="UP001140949"/>
    </source>
</evidence>
<comment type="caution">
    <text evidence="1">The sequence shown here is derived from an EMBL/GenBank/DDBJ whole genome shotgun (WGS) entry which is preliminary data.</text>
</comment>
<reference evidence="1" key="2">
    <citation type="submission" date="2023-04" db="EMBL/GenBank/DDBJ databases">
        <authorList>
            <person name="Bruccoleri R.E."/>
            <person name="Oakeley E.J."/>
            <person name="Faust A.-M."/>
            <person name="Dessus-Babus S."/>
            <person name="Altorfer M."/>
            <person name="Burckhardt D."/>
            <person name="Oertli M."/>
            <person name="Naumann U."/>
            <person name="Petersen F."/>
            <person name="Wong J."/>
        </authorList>
    </citation>
    <scope>NUCLEOTIDE SEQUENCE</scope>
    <source>
        <strain evidence="1">GSM-AAB239-AS_SAM_17_03QT</strain>
        <tissue evidence="1">Leaf</tissue>
    </source>
</reference>
<dbReference type="EMBL" id="JANAVB010039212">
    <property type="protein sequence ID" value="KAJ6800152.1"/>
    <property type="molecule type" value="Genomic_DNA"/>
</dbReference>
<keyword evidence="2" id="KW-1185">Reference proteome</keyword>
<organism evidence="1 2">
    <name type="scientific">Iris pallida</name>
    <name type="common">Sweet iris</name>
    <dbReference type="NCBI Taxonomy" id="29817"/>
    <lineage>
        <taxon>Eukaryota</taxon>
        <taxon>Viridiplantae</taxon>
        <taxon>Streptophyta</taxon>
        <taxon>Embryophyta</taxon>
        <taxon>Tracheophyta</taxon>
        <taxon>Spermatophyta</taxon>
        <taxon>Magnoliopsida</taxon>
        <taxon>Liliopsida</taxon>
        <taxon>Asparagales</taxon>
        <taxon>Iridaceae</taxon>
        <taxon>Iridoideae</taxon>
        <taxon>Irideae</taxon>
        <taxon>Iris</taxon>
    </lineage>
</organism>
<protein>
    <submittedName>
        <fullName evidence="1">Uncharacterized protein</fullName>
    </submittedName>
</protein>
<sequence length="247" mass="27385">MVSGGSAMKVALITPASSPVSSFSFRHKVVLSPSSRHLLHHSLSLLSESCRRRFSIGYSIKASAAEHFSEEPKKVTSYIKALVDSLWEISPRPVKEFPWKEARSMAIERLLILGHKAFKFSLIALFAISSALDVTAAISLNRELMIPLGLFVGVALADFLKESSQDFYQSMIKDENNGTQLWGVGLFFVLLKLVSLCFNVQGRLLLSLTGDGGLMQVLWLMKEMQQTQIADGWESVPQTPMSTYPDD</sequence>
<dbReference type="AlphaFoldDB" id="A0AAX6E7U0"/>
<accession>A0AAX6E7U0</accession>
<name>A0AAX6E7U0_IRIPA</name>
<dbReference type="PANTHER" id="PTHR36000">
    <property type="entry name" value="DEFECTIVE 1273 PROTEIN, PUTATIVE-RELATED"/>
    <property type="match status" value="1"/>
</dbReference>